<reference evidence="3" key="3">
    <citation type="submission" date="2015-06" db="UniProtKB">
        <authorList>
            <consortium name="EnsemblMetazoa"/>
        </authorList>
    </citation>
    <scope>IDENTIFICATION</scope>
</reference>
<dbReference type="InterPro" id="IPR015915">
    <property type="entry name" value="Kelch-typ_b-propeller"/>
</dbReference>
<reference evidence="4" key="1">
    <citation type="submission" date="2012-12" db="EMBL/GenBank/DDBJ databases">
        <authorList>
            <person name="Hellsten U."/>
            <person name="Grimwood J."/>
            <person name="Chapman J.A."/>
            <person name="Shapiro H."/>
            <person name="Aerts A."/>
            <person name="Otillar R.P."/>
            <person name="Terry A.Y."/>
            <person name="Boore J.L."/>
            <person name="Simakov O."/>
            <person name="Marletaz F."/>
            <person name="Cho S.-J."/>
            <person name="Edsinger-Gonzales E."/>
            <person name="Havlak P."/>
            <person name="Kuo D.-H."/>
            <person name="Larsson T."/>
            <person name="Lv J."/>
            <person name="Arendt D."/>
            <person name="Savage R."/>
            <person name="Osoegawa K."/>
            <person name="de Jong P."/>
            <person name="Lindberg D.R."/>
            <person name="Seaver E.C."/>
            <person name="Weisblat D.A."/>
            <person name="Putnam N.H."/>
            <person name="Grigoriev I.V."/>
            <person name="Rokhsar D.S."/>
        </authorList>
    </citation>
    <scope>NUCLEOTIDE SEQUENCE</scope>
    <source>
        <strain evidence="4">I ESC-2004</strain>
    </source>
</reference>
<dbReference type="Pfam" id="PF01344">
    <property type="entry name" value="Kelch_1"/>
    <property type="match status" value="1"/>
</dbReference>
<dbReference type="EMBL" id="KB299739">
    <property type="protein sequence ID" value="ELU07609.1"/>
    <property type="molecule type" value="Genomic_DNA"/>
</dbReference>
<dbReference type="Gene3D" id="2.120.10.80">
    <property type="entry name" value="Kelch-type beta propeller"/>
    <property type="match status" value="1"/>
</dbReference>
<keyword evidence="1" id="KW-0880">Kelch repeat</keyword>
<evidence type="ECO:0000313" key="3">
    <source>
        <dbReference type="EnsemblMetazoa" id="CapteP144117"/>
    </source>
</evidence>
<dbReference type="SUPFAM" id="SSF117281">
    <property type="entry name" value="Kelch motif"/>
    <property type="match status" value="1"/>
</dbReference>
<dbReference type="EnsemblMetazoa" id="CapteT144117">
    <property type="protein sequence ID" value="CapteP144117"/>
    <property type="gene ID" value="CapteG144117"/>
</dbReference>
<accession>R7UM72</accession>
<dbReference type="HOGENOM" id="CLU_2270381_0_0_1"/>
<gene>
    <name evidence="2" type="ORF">CAPTEDRAFT_144117</name>
</gene>
<dbReference type="EMBL" id="AMQN01042870">
    <property type="status" value="NOT_ANNOTATED_CDS"/>
    <property type="molecule type" value="Genomic_DNA"/>
</dbReference>
<reference evidence="2 4" key="2">
    <citation type="journal article" date="2013" name="Nature">
        <title>Insights into bilaterian evolution from three spiralian genomes.</title>
        <authorList>
            <person name="Simakov O."/>
            <person name="Marletaz F."/>
            <person name="Cho S.J."/>
            <person name="Edsinger-Gonzales E."/>
            <person name="Havlak P."/>
            <person name="Hellsten U."/>
            <person name="Kuo D.H."/>
            <person name="Larsson T."/>
            <person name="Lv J."/>
            <person name="Arendt D."/>
            <person name="Savage R."/>
            <person name="Osoegawa K."/>
            <person name="de Jong P."/>
            <person name="Grimwood J."/>
            <person name="Chapman J.A."/>
            <person name="Shapiro H."/>
            <person name="Aerts A."/>
            <person name="Otillar R.P."/>
            <person name="Terry A.Y."/>
            <person name="Boore J.L."/>
            <person name="Grigoriev I.V."/>
            <person name="Lindberg D.R."/>
            <person name="Seaver E.C."/>
            <person name="Weisblat D.A."/>
            <person name="Putnam N.H."/>
            <person name="Rokhsar D.S."/>
        </authorList>
    </citation>
    <scope>NUCLEOTIDE SEQUENCE</scope>
    <source>
        <strain evidence="2 4">I ESC-2004</strain>
    </source>
</reference>
<dbReference type="AlphaFoldDB" id="R7UM72"/>
<evidence type="ECO:0000313" key="2">
    <source>
        <dbReference type="EMBL" id="ELU07609.1"/>
    </source>
</evidence>
<evidence type="ECO:0000256" key="1">
    <source>
        <dbReference type="ARBA" id="ARBA00022441"/>
    </source>
</evidence>
<evidence type="ECO:0000313" key="4">
    <source>
        <dbReference type="Proteomes" id="UP000014760"/>
    </source>
</evidence>
<dbReference type="OrthoDB" id="6678352at2759"/>
<name>R7UM72_CAPTE</name>
<dbReference type="InterPro" id="IPR006652">
    <property type="entry name" value="Kelch_1"/>
</dbReference>
<protein>
    <submittedName>
        <fullName evidence="2 3">Uncharacterized protein</fullName>
    </submittedName>
</protein>
<dbReference type="Proteomes" id="UP000014760">
    <property type="component" value="Unassembled WGS sequence"/>
</dbReference>
<proteinExistence type="predicted"/>
<sequence>MRRQRPGGCCYGSAVALGDKIYVVGGYQRVCYSYDPENDEWEVLSKPTHEYDLNAYTVWKGKILLGNREHVEEYDPVEDRWSNRDELLPGGDINKMFLYAS</sequence>
<organism evidence="2">
    <name type="scientific">Capitella teleta</name>
    <name type="common">Polychaete worm</name>
    <dbReference type="NCBI Taxonomy" id="283909"/>
    <lineage>
        <taxon>Eukaryota</taxon>
        <taxon>Metazoa</taxon>
        <taxon>Spiralia</taxon>
        <taxon>Lophotrochozoa</taxon>
        <taxon>Annelida</taxon>
        <taxon>Polychaeta</taxon>
        <taxon>Sedentaria</taxon>
        <taxon>Scolecida</taxon>
        <taxon>Capitellidae</taxon>
        <taxon>Capitella</taxon>
    </lineage>
</organism>
<keyword evidence="4" id="KW-1185">Reference proteome</keyword>